<evidence type="ECO:0000313" key="3">
    <source>
        <dbReference type="Proteomes" id="UP001430584"/>
    </source>
</evidence>
<dbReference type="RefSeq" id="XP_066633259.1">
    <property type="nucleotide sequence ID" value="XM_066775378.1"/>
</dbReference>
<feature type="compositionally biased region" description="Pro residues" evidence="1">
    <location>
        <begin position="386"/>
        <end position="409"/>
    </location>
</feature>
<feature type="compositionally biased region" description="Low complexity" evidence="1">
    <location>
        <begin position="410"/>
        <end position="447"/>
    </location>
</feature>
<dbReference type="GeneID" id="92007999"/>
<name>A0ABR3CHW7_9PEZI</name>
<feature type="region of interest" description="Disordered" evidence="1">
    <location>
        <begin position="380"/>
        <end position="447"/>
    </location>
</feature>
<comment type="caution">
    <text evidence="2">The sequence shown here is derived from an EMBL/GenBank/DDBJ whole genome shotgun (WGS) entry which is preliminary data.</text>
</comment>
<feature type="region of interest" description="Disordered" evidence="1">
    <location>
        <begin position="149"/>
        <end position="184"/>
    </location>
</feature>
<evidence type="ECO:0000313" key="2">
    <source>
        <dbReference type="EMBL" id="KAL0260230.1"/>
    </source>
</evidence>
<feature type="region of interest" description="Disordered" evidence="1">
    <location>
        <begin position="264"/>
        <end position="326"/>
    </location>
</feature>
<reference evidence="2 3" key="1">
    <citation type="submission" date="2024-02" db="EMBL/GenBank/DDBJ databases">
        <title>De novo assembly and annotation of 12 fungi associated with fruit tree decline syndrome in Ontario, Canada.</title>
        <authorList>
            <person name="Sulman M."/>
            <person name="Ellouze W."/>
            <person name="Ilyukhin E."/>
        </authorList>
    </citation>
    <scope>NUCLEOTIDE SEQUENCE [LARGE SCALE GENOMIC DNA]</scope>
    <source>
        <strain evidence="2 3">FDS-637</strain>
    </source>
</reference>
<proteinExistence type="predicted"/>
<evidence type="ECO:0000256" key="1">
    <source>
        <dbReference type="SAM" id="MobiDB-lite"/>
    </source>
</evidence>
<feature type="compositionally biased region" description="Basic and acidic residues" evidence="1">
    <location>
        <begin position="305"/>
        <end position="326"/>
    </location>
</feature>
<gene>
    <name evidence="2" type="ORF">SLS55_003914</name>
</gene>
<sequence>MPLLLVLPLHVLSYKTSPLEYDILRISDVGESAPAVHDAGFSDSGFVLRARFDLQEPGYVLMPKSNAKALRPSTSTAASHLAGIKSLSRALSFTLYIKPSDYAQQGMRMIYEYLRNDTLKQYPLHWDALYGNHGAQPVEWEQCELGGKGKAAELADGEEDVEPPPPYVSERRDLAPQTPSPPPFDFPPSPACIPPCLLSPTQCSSQMASPEVLVGRSISYYSSPREVLSAAGGTSTHAGSDIYTIPATPECLPEIRTLLEAQAAAREREMEQTQRLATAPEPSEASRKRRASSSPAASPSASSKTRPEAKRAHTAAAKKEKEEEKDAQCGIDFLATAASALLSLHHAPTPPLFPAPSFSFNTAAPYAALQSRLFPHPNITTAAALPLPPPPPASPPHQAPTPAPAPSPSPALTTLNPYTPPNLNLPRKAAPPTTTNTTASTPSPLPTTPLTTFLTLALALNPRLYTHPRLSPLLLNASPHPTTHLRAKLAAEFFWDPRGTAETGGLKRGALAEWYVDDMEALVGWMLEVDEGADERFWGGLVGLGEVARGEVEAGGDGGEGGGVAYRGVKGRVIGAVCMGSGG</sequence>
<keyword evidence="3" id="KW-1185">Reference proteome</keyword>
<organism evidence="2 3">
    <name type="scientific">Diplodia seriata</name>
    <dbReference type="NCBI Taxonomy" id="420778"/>
    <lineage>
        <taxon>Eukaryota</taxon>
        <taxon>Fungi</taxon>
        <taxon>Dikarya</taxon>
        <taxon>Ascomycota</taxon>
        <taxon>Pezizomycotina</taxon>
        <taxon>Dothideomycetes</taxon>
        <taxon>Dothideomycetes incertae sedis</taxon>
        <taxon>Botryosphaeriales</taxon>
        <taxon>Botryosphaeriaceae</taxon>
        <taxon>Diplodia</taxon>
    </lineage>
</organism>
<accession>A0ABR3CHW7</accession>
<dbReference type="Proteomes" id="UP001430584">
    <property type="component" value="Unassembled WGS sequence"/>
</dbReference>
<feature type="compositionally biased region" description="Low complexity" evidence="1">
    <location>
        <begin position="292"/>
        <end position="304"/>
    </location>
</feature>
<protein>
    <submittedName>
        <fullName evidence="2">Uncharacterized protein</fullName>
    </submittedName>
</protein>
<dbReference type="EMBL" id="JAJVCZ030000004">
    <property type="protein sequence ID" value="KAL0260230.1"/>
    <property type="molecule type" value="Genomic_DNA"/>
</dbReference>